<sequence length="70" mass="7907">MPDIPNPQPNSELNMNPFKVGDKVVYDGSKWIVLNPMIGIQDDREIALIGRGPYNALRLSVYIDMLTFSK</sequence>
<dbReference type="EMBL" id="JAGQLL010000014">
    <property type="protein sequence ID" value="MCA9379822.1"/>
    <property type="molecule type" value="Genomic_DNA"/>
</dbReference>
<dbReference type="AlphaFoldDB" id="A0A955I766"/>
<reference evidence="1" key="1">
    <citation type="submission" date="2020-04" db="EMBL/GenBank/DDBJ databases">
        <authorList>
            <person name="Zhang T."/>
        </authorList>
    </citation>
    <scope>NUCLEOTIDE SEQUENCE</scope>
    <source>
        <strain evidence="1">HKST-UBA15</strain>
    </source>
</reference>
<evidence type="ECO:0000313" key="2">
    <source>
        <dbReference type="Proteomes" id="UP000745577"/>
    </source>
</evidence>
<organism evidence="1 2">
    <name type="scientific">Candidatus Dojkabacteria bacterium</name>
    <dbReference type="NCBI Taxonomy" id="2099670"/>
    <lineage>
        <taxon>Bacteria</taxon>
        <taxon>Candidatus Dojkabacteria</taxon>
    </lineage>
</organism>
<proteinExistence type="predicted"/>
<name>A0A955I766_9BACT</name>
<evidence type="ECO:0000313" key="1">
    <source>
        <dbReference type="EMBL" id="MCA9379822.1"/>
    </source>
</evidence>
<dbReference type="Proteomes" id="UP000745577">
    <property type="component" value="Unassembled WGS sequence"/>
</dbReference>
<accession>A0A955I766</accession>
<protein>
    <submittedName>
        <fullName evidence="1">Uncharacterized protein</fullName>
    </submittedName>
</protein>
<comment type="caution">
    <text evidence="1">The sequence shown here is derived from an EMBL/GenBank/DDBJ whole genome shotgun (WGS) entry which is preliminary data.</text>
</comment>
<gene>
    <name evidence="1" type="ORF">KC675_01440</name>
</gene>
<reference evidence="1" key="2">
    <citation type="journal article" date="2021" name="Microbiome">
        <title>Successional dynamics and alternative stable states in a saline activated sludge microbial community over 9 years.</title>
        <authorList>
            <person name="Wang Y."/>
            <person name="Ye J."/>
            <person name="Ju F."/>
            <person name="Liu L."/>
            <person name="Boyd J.A."/>
            <person name="Deng Y."/>
            <person name="Parks D.H."/>
            <person name="Jiang X."/>
            <person name="Yin X."/>
            <person name="Woodcroft B.J."/>
            <person name="Tyson G.W."/>
            <person name="Hugenholtz P."/>
            <person name="Polz M.F."/>
            <person name="Zhang T."/>
        </authorList>
    </citation>
    <scope>NUCLEOTIDE SEQUENCE</scope>
    <source>
        <strain evidence="1">HKST-UBA15</strain>
    </source>
</reference>